<name>A0A8T0G732_CERPU</name>
<dbReference type="PANTHER" id="PTHR12558">
    <property type="entry name" value="CELL DIVISION CYCLE 16,23,27"/>
    <property type="match status" value="1"/>
</dbReference>
<organism evidence="3 4">
    <name type="scientific">Ceratodon purpureus</name>
    <name type="common">Fire moss</name>
    <name type="synonym">Dicranum purpureum</name>
    <dbReference type="NCBI Taxonomy" id="3225"/>
    <lineage>
        <taxon>Eukaryota</taxon>
        <taxon>Viridiplantae</taxon>
        <taxon>Streptophyta</taxon>
        <taxon>Embryophyta</taxon>
        <taxon>Bryophyta</taxon>
        <taxon>Bryophytina</taxon>
        <taxon>Bryopsida</taxon>
        <taxon>Dicranidae</taxon>
        <taxon>Pseudoditrichales</taxon>
        <taxon>Ditrichaceae</taxon>
        <taxon>Ceratodon</taxon>
    </lineage>
</organism>
<evidence type="ECO:0000256" key="2">
    <source>
        <dbReference type="SAM" id="MobiDB-lite"/>
    </source>
</evidence>
<gene>
    <name evidence="3" type="ORF">KC19_12G143200</name>
</gene>
<evidence type="ECO:0000256" key="1">
    <source>
        <dbReference type="ARBA" id="ARBA00022803"/>
    </source>
</evidence>
<dbReference type="GO" id="GO:0016567">
    <property type="term" value="P:protein ubiquitination"/>
    <property type="evidence" value="ECO:0007669"/>
    <property type="project" value="TreeGrafter"/>
</dbReference>
<dbReference type="InterPro" id="IPR019734">
    <property type="entry name" value="TPR_rpt"/>
</dbReference>
<dbReference type="OrthoDB" id="308440at2759"/>
<dbReference type="GO" id="GO:0005680">
    <property type="term" value="C:anaphase-promoting complex"/>
    <property type="evidence" value="ECO:0007669"/>
    <property type="project" value="TreeGrafter"/>
</dbReference>
<dbReference type="SMART" id="SM00028">
    <property type="entry name" value="TPR"/>
    <property type="match status" value="6"/>
</dbReference>
<dbReference type="Gene3D" id="1.25.40.10">
    <property type="entry name" value="Tetratricopeptide repeat domain"/>
    <property type="match status" value="2"/>
</dbReference>
<dbReference type="EMBL" id="CM026433">
    <property type="protein sequence ID" value="KAG0555083.1"/>
    <property type="molecule type" value="Genomic_DNA"/>
</dbReference>
<reference evidence="3" key="1">
    <citation type="submission" date="2020-06" db="EMBL/GenBank/DDBJ databases">
        <title>WGS assembly of Ceratodon purpureus strain R40.</title>
        <authorList>
            <person name="Carey S.B."/>
            <person name="Jenkins J."/>
            <person name="Shu S."/>
            <person name="Lovell J.T."/>
            <person name="Sreedasyam A."/>
            <person name="Maumus F."/>
            <person name="Tiley G.P."/>
            <person name="Fernandez-Pozo N."/>
            <person name="Barry K."/>
            <person name="Chen C."/>
            <person name="Wang M."/>
            <person name="Lipzen A."/>
            <person name="Daum C."/>
            <person name="Saski C.A."/>
            <person name="Payton A.C."/>
            <person name="Mcbreen J.C."/>
            <person name="Conrad R.E."/>
            <person name="Kollar L.M."/>
            <person name="Olsson S."/>
            <person name="Huttunen S."/>
            <person name="Landis J.B."/>
            <person name="Wickett N.J."/>
            <person name="Johnson M.G."/>
            <person name="Rensing S.A."/>
            <person name="Grimwood J."/>
            <person name="Schmutz J."/>
            <person name="Mcdaniel S.F."/>
        </authorList>
    </citation>
    <scope>NUCLEOTIDE SEQUENCE</scope>
    <source>
        <strain evidence="3">R40</strain>
    </source>
</reference>
<dbReference type="AlphaFoldDB" id="A0A8T0G732"/>
<dbReference type="Pfam" id="PF14559">
    <property type="entry name" value="TPR_19"/>
    <property type="match status" value="1"/>
</dbReference>
<dbReference type="Proteomes" id="UP000822688">
    <property type="component" value="Chromosome 12"/>
</dbReference>
<comment type="caution">
    <text evidence="3">The sequence shown here is derived from an EMBL/GenBank/DDBJ whole genome shotgun (WGS) entry which is preliminary data.</text>
</comment>
<accession>A0A8T0G732</accession>
<feature type="compositionally biased region" description="Polar residues" evidence="2">
    <location>
        <begin position="87"/>
        <end position="100"/>
    </location>
</feature>
<keyword evidence="1" id="KW-0802">TPR repeat</keyword>
<sequence length="569" mass="63554">MEGRMGTSIEVLREQMTFLLEQGLHDSAEMVGNFLMSLVSTNGELSPGSRAECMILYGDALYGRKEHRRALNVYRQALQLCRATPKQPMSGTRTPVQSRPASAASAAHDSKINENEVKYKIGLCHLAVHDTRAALSEMEGIPSKARTLRINLTLAKLYRMTGYDRVATASYRECLKQCPYVLEAIVALAELGMASKDIHALFPQGQGKISRSTTEHPEPVRWLQRFADGHSSITTHDYKGALEHFNSLGQRFPNNPHLLLESAKAEMALTKNDEAAHNFEKARQIDPFNISSMDEYAMLLRSRGEHMDLNRLVHDLISIDATRPEVWVAAAVYWEMRDDKIRALTYADKSMRVDDRHTSAYIVKGNISLALNRPEAAVMAFRKAQLLKPDLRSYQGLVRAYLAIPKHKEALCAAREAMKAMPQSAKALTLVGDVYAHHPDGRDKARRFYESALRLEPTYLGAVLALAELYGLEGRNEEAVSLLQRYLKTFVDDALHTKLAQILAASDKLGDSLFHYQTALSINPANDAAKKGLERLEKQMKGVDPDALEEEEENEGEDGDADAEEGEFL</sequence>
<evidence type="ECO:0008006" key="5">
    <source>
        <dbReference type="Google" id="ProtNLM"/>
    </source>
</evidence>
<feature type="compositionally biased region" description="Acidic residues" evidence="2">
    <location>
        <begin position="546"/>
        <end position="569"/>
    </location>
</feature>
<dbReference type="Pfam" id="PF13181">
    <property type="entry name" value="TPR_8"/>
    <property type="match status" value="1"/>
</dbReference>
<feature type="region of interest" description="Disordered" evidence="2">
    <location>
        <begin position="85"/>
        <end position="109"/>
    </location>
</feature>
<evidence type="ECO:0000313" key="4">
    <source>
        <dbReference type="Proteomes" id="UP000822688"/>
    </source>
</evidence>
<dbReference type="InterPro" id="IPR011990">
    <property type="entry name" value="TPR-like_helical_dom_sf"/>
</dbReference>
<dbReference type="SUPFAM" id="SSF48452">
    <property type="entry name" value="TPR-like"/>
    <property type="match status" value="1"/>
</dbReference>
<evidence type="ECO:0000313" key="3">
    <source>
        <dbReference type="EMBL" id="KAG0555083.1"/>
    </source>
</evidence>
<dbReference type="PANTHER" id="PTHR12558:SF36">
    <property type="entry name" value="ANAPHASE-PROMOTING COMPLEX SUBUNIT 7"/>
    <property type="match status" value="1"/>
</dbReference>
<dbReference type="GO" id="GO:0051301">
    <property type="term" value="P:cell division"/>
    <property type="evidence" value="ECO:0007669"/>
    <property type="project" value="TreeGrafter"/>
</dbReference>
<protein>
    <recommendedName>
        <fullName evidence="5">Anaphase-promoting complex subunit 7</fullName>
    </recommendedName>
</protein>
<keyword evidence="4" id="KW-1185">Reference proteome</keyword>
<proteinExistence type="predicted"/>
<feature type="region of interest" description="Disordered" evidence="2">
    <location>
        <begin position="539"/>
        <end position="569"/>
    </location>
</feature>
<dbReference type="GO" id="GO:0045842">
    <property type="term" value="P:positive regulation of mitotic metaphase/anaphase transition"/>
    <property type="evidence" value="ECO:0007669"/>
    <property type="project" value="TreeGrafter"/>
</dbReference>